<accession>A0A3S3S007</accession>
<dbReference type="Pfam" id="PF02350">
    <property type="entry name" value="Epimerase_2"/>
    <property type="match status" value="1"/>
</dbReference>
<dbReference type="SUPFAM" id="SSF53756">
    <property type="entry name" value="UDP-Glycosyltransferase/glycogen phosphorylase"/>
    <property type="match status" value="1"/>
</dbReference>
<dbReference type="InterPro" id="IPR029767">
    <property type="entry name" value="WecB-like"/>
</dbReference>
<evidence type="ECO:0000313" key="2">
    <source>
        <dbReference type="EMBL" id="RWX73425.1"/>
    </source>
</evidence>
<organism evidence="2 3">
    <name type="scientific">Methanosuratincola subterraneus</name>
    <dbReference type="NCBI Taxonomy" id="2593994"/>
    <lineage>
        <taxon>Archaea</taxon>
        <taxon>Thermoproteota</taxon>
        <taxon>Methanosuratincolia</taxon>
        <taxon>Candidatus Methanomethylicales</taxon>
        <taxon>Candidatus Methanomethylicaceae</taxon>
        <taxon>Candidatus Methanosuratincola (ex Vanwonterghem et al. 2016)</taxon>
    </lineage>
</organism>
<evidence type="ECO:0000259" key="1">
    <source>
        <dbReference type="Pfam" id="PF02350"/>
    </source>
</evidence>
<dbReference type="PANTHER" id="PTHR43174">
    <property type="entry name" value="UDP-N-ACETYLGLUCOSAMINE 2-EPIMERASE"/>
    <property type="match status" value="1"/>
</dbReference>
<gene>
    <name evidence="2" type="ORF">Metus_1399</name>
</gene>
<name>A0A3S3S007_METS7</name>
<dbReference type="PANTHER" id="PTHR43174:SF1">
    <property type="entry name" value="UDP-N-ACETYLGLUCOSAMINE 2-EPIMERASE"/>
    <property type="match status" value="1"/>
</dbReference>
<dbReference type="Gene3D" id="3.40.50.2000">
    <property type="entry name" value="Glycogen Phosphorylase B"/>
    <property type="match status" value="2"/>
</dbReference>
<dbReference type="CDD" id="cd03786">
    <property type="entry name" value="GTB_UDP-GlcNAc_2-Epimerase"/>
    <property type="match status" value="1"/>
</dbReference>
<dbReference type="Proteomes" id="UP000288215">
    <property type="component" value="Unassembled WGS sequence"/>
</dbReference>
<evidence type="ECO:0000313" key="3">
    <source>
        <dbReference type="Proteomes" id="UP000288215"/>
    </source>
</evidence>
<protein>
    <submittedName>
        <fullName evidence="2">UDP-N-acetylglucosamine 2-epimerase</fullName>
    </submittedName>
</protein>
<dbReference type="NCBIfam" id="TIGR00236">
    <property type="entry name" value="wecB"/>
    <property type="match status" value="1"/>
</dbReference>
<dbReference type="EMBL" id="RXGA01000003">
    <property type="protein sequence ID" value="RWX73425.1"/>
    <property type="molecule type" value="Genomic_DNA"/>
</dbReference>
<sequence>MKVAVILGTRPEIIKMSPIIRELERRGIDHFVLHTGQHYSHNMDGVFFEVLGLNPPKYNLGVGSGTHGEETGRMLVGIERILAEEKPGCVLVEGDTNTVLAGALAAAKMHIKVGHVEAGLRSGDMSMPEEVNRIVADHVSDYLFAPTQVSAQNLLREGISAQKIAVTGNTIVDAVQQSLSLVEGRGAKSIAGLDRYLLVTIHRQENADNPARLRKIIEGLNLVSEELGLEVVYPAHPRARKRLKDFGISLGERIRAIDPVDYLSFLILERGADLILTDSGGVQEEACILGVPCVTLRDNTERPETLEVGANILAGAEPSRILKCAREMLPRRGGWENPYGDGRSAERIVGLLENAGA</sequence>
<dbReference type="AlphaFoldDB" id="A0A3S3S007"/>
<feature type="domain" description="UDP-N-acetylglucosamine 2-epimerase" evidence="1">
    <location>
        <begin position="22"/>
        <end position="352"/>
    </location>
</feature>
<reference evidence="2 3" key="1">
    <citation type="submission" date="2018-12" db="EMBL/GenBank/DDBJ databases">
        <title>The complete genome of the methanogenic archaea of the candidate phylum Verstraetearchaeota, obtained from the metagenome of underground thermal water.</title>
        <authorList>
            <person name="Kadnikov V.V."/>
            <person name="Mardanov A.V."/>
            <person name="Beletsky A.V."/>
            <person name="Karnachuk O.V."/>
            <person name="Ravin N.V."/>
        </authorList>
    </citation>
    <scope>NUCLEOTIDE SEQUENCE [LARGE SCALE GENOMIC DNA]</scope>
    <source>
        <strain evidence="2">Ch88</strain>
    </source>
</reference>
<proteinExistence type="predicted"/>
<dbReference type="InterPro" id="IPR003331">
    <property type="entry name" value="UDP_GlcNAc_Epimerase_2_dom"/>
</dbReference>
<comment type="caution">
    <text evidence="2">The sequence shown here is derived from an EMBL/GenBank/DDBJ whole genome shotgun (WGS) entry which is preliminary data.</text>
</comment>